<gene>
    <name evidence="2" type="ORF">NTEN_LOCUS22842</name>
</gene>
<protein>
    <submittedName>
        <fullName evidence="2">Uncharacterized protein</fullName>
    </submittedName>
</protein>
<feature type="region of interest" description="Disordered" evidence="1">
    <location>
        <begin position="166"/>
        <end position="190"/>
    </location>
</feature>
<dbReference type="OrthoDB" id="273123at2759"/>
<organism evidence="2 3">
    <name type="scientific">Nesidiocoris tenuis</name>
    <dbReference type="NCBI Taxonomy" id="355587"/>
    <lineage>
        <taxon>Eukaryota</taxon>
        <taxon>Metazoa</taxon>
        <taxon>Ecdysozoa</taxon>
        <taxon>Arthropoda</taxon>
        <taxon>Hexapoda</taxon>
        <taxon>Insecta</taxon>
        <taxon>Pterygota</taxon>
        <taxon>Neoptera</taxon>
        <taxon>Paraneoptera</taxon>
        <taxon>Hemiptera</taxon>
        <taxon>Heteroptera</taxon>
        <taxon>Panheteroptera</taxon>
        <taxon>Cimicomorpha</taxon>
        <taxon>Miridae</taxon>
        <taxon>Dicyphina</taxon>
        <taxon>Nesidiocoris</taxon>
    </lineage>
</organism>
<feature type="compositionally biased region" description="Basic and acidic residues" evidence="1">
    <location>
        <begin position="28"/>
        <end position="37"/>
    </location>
</feature>
<proteinExistence type="predicted"/>
<feature type="region of interest" description="Disordered" evidence="1">
    <location>
        <begin position="17"/>
        <end position="37"/>
    </location>
</feature>
<feature type="compositionally biased region" description="Basic residues" evidence="1">
    <location>
        <begin position="132"/>
        <end position="146"/>
    </location>
</feature>
<evidence type="ECO:0000313" key="3">
    <source>
        <dbReference type="Proteomes" id="UP000479000"/>
    </source>
</evidence>
<feature type="region of interest" description="Disordered" evidence="1">
    <location>
        <begin position="126"/>
        <end position="146"/>
    </location>
</feature>
<sequence length="544" mass="61440">MFGKTRGPRYVTVIRETQSSGARNNRSSSDRDRRVSDRSLPAVFGPISGSCTRYDLRTFTVCNLISGQSPDQVIRTSYFEPCEQKNGSLRWCSSQSTQKKKLVSTSLTIKAAKHKDLEFLKKSTGTDLSKEPKKKAKKKTKKSLTRKVRTKVKSVMKCSLVPQQSKRPSCAPLSSLHPHVGGAPNPGQDGPVLRIGVFQLRRTDLSELSKEDKEPAKKVVEDEDFALNALLDEIEEERKNVEKPKLKMKKVLVDIPFLDAVDAEDTNPEVQPNLVEKKSKNVLPGKNDSVIHTGDTDSSDDEDNKYFEERTYNSCGTDIKKMLKKKSPTGVSYEASTSSKVSATTSNSYVFGLSASPPRKTSSETTTSSKTTADAYKDPVFGISIVKRVFFRKSTLQQVFCTENFVIWHRNSFNFVSLRIGFIFLMDFENKVFFSTIFGRIADSKLAHTPTSIGLRLIHMNPGWRKRFYSNLVISRPIDYDALSNRDPKCESRSPADNRRKMSPCPLSTIRSHFFQIRYPQIFQLPTLSFRNPISTIVREECYP</sequence>
<feature type="region of interest" description="Disordered" evidence="1">
    <location>
        <begin position="280"/>
        <end position="304"/>
    </location>
</feature>
<reference evidence="2 3" key="1">
    <citation type="submission" date="2020-02" db="EMBL/GenBank/DDBJ databases">
        <authorList>
            <person name="Ferguson B K."/>
        </authorList>
    </citation>
    <scope>NUCLEOTIDE SEQUENCE [LARGE SCALE GENOMIC DNA]</scope>
</reference>
<evidence type="ECO:0000256" key="1">
    <source>
        <dbReference type="SAM" id="MobiDB-lite"/>
    </source>
</evidence>
<evidence type="ECO:0000313" key="2">
    <source>
        <dbReference type="EMBL" id="CAB0019130.1"/>
    </source>
</evidence>
<name>A0A6H5HRF6_9HEMI</name>
<keyword evidence="3" id="KW-1185">Reference proteome</keyword>
<dbReference type="Proteomes" id="UP000479000">
    <property type="component" value="Unassembled WGS sequence"/>
</dbReference>
<dbReference type="EMBL" id="CADCXU010033812">
    <property type="protein sequence ID" value="CAB0019130.1"/>
    <property type="molecule type" value="Genomic_DNA"/>
</dbReference>
<accession>A0A6H5HRF6</accession>
<dbReference type="AlphaFoldDB" id="A0A6H5HRF6"/>